<proteinExistence type="predicted"/>
<sequence length="1713" mass="173376">MGFHRGDDSLTLEAGSTITGNLDGGAGNNTLILNGSSGSSDALGATIRNFSTLTKNGAGLWTLNGTVGNPNGNELLVEILEGTLALTGNNTAFNGSVVISPDGTLEARAQSLPLWLQENNGLVRFAQTDNGTYSGLIEGTGAVEKTGAGTLLLTNTNGYQGGTTITQGVLSTASDAALGDVTGGLTLNGGTFNFADSFTLGAGRDVSITSNNGTFNTGDGLLGVINGDISGLGQLNKTGNGTLLLTGTNTYLGDTHVKAGALYVNGDQFDATGAIEVASGATLGGSGTLGGSVTLQDGATLTPGSAGTNPGELNIIGDLNLSSDTNLVYRLGQGDVEGGLLNDLVNIQGNLVLDGVLNASITPGGSYEAGIYRLMNYSGTLTNNGLELGTMPVGNNYVQTSVAGQVNLINHGDLSLRFWDGADGTKDDGVITGGDGVWQALAGNENWTDDDGLANTPFADQAYAVFTGNAGTVTVDQSRGDIAVSGMQFAVDGYRIQGDRITLAGTASDPAYTVIRVGDGYLQGITHSTIDSELTGTSGLAKTDNGILILNGINTYSGDTLLRGGTLLVREDGNLGQLSGALNFDGGALSNSADMVTNRVITLEDGGGTLTPLAGTTLTLTNDINGIGALTLAGPGTTALTGNAAHTGGTRISGGKLQIGNGGSSGSLMGDVLNNGELFFNRSDTTTFNGTVSGTGSVQQIGTGTTVLTADNTYTGGTTISLGTLQLGDGGSTGSLVGDVLNNSQLTFNRAGVMTLDGVISGTGSLTQSGIGVTRLLGNNSYAGTTTVDAGSLYINGNQSLAKGLTTVNNSGTLGGTGTIGGSVQVADGGTFAPGDNGLIPGILTVNGDVTFSTGAFLDYSLGQAGVKNGALNDLALIEGDLTLDGTLNVQTTPGAELAPGLYRLIRYSGALTDNGLTIGTIPSAGFFVQTSIDHEVNLLNTAGLPLNIWDGQMGGKNDGVIDGGDGIWQASAGNDNWTTATGDLNAPYSTGGFALFMAAPGTVTVDDSKGRVTVGGMQFASSGYRLKGDAITLAGSADDPSRSILRVGDGTTQGASFTATIDSNLAGTSTLVKMDSGTLVLNGTNTYTGGTSIEGGTLQISRDRNLGDLAGALSFDDGILQTSANLITNRAVTLHDGGGTLLNSADTLLTLNKGIDGTGALTKEGTGTTLLNGLNTYAGDTTVLQGTLIIGDARHTAAALDGAGETTVARGATLGGYGSINGNVNNYGLFAVGNALPGLASGPQGSFTVNGLLDNAGAVTLAGRRAGNTLTVNSYNGQYGVLRLNTMLGGNASATDRLIIDGGAATGATRLQVNNLGGLGGLTEGSGIQVVAAINGATTARDAFALNYRVAAGPYEYRLYRGAVDGSAADDWFLRSSGPQPAGAGGNNTPEYRREVSDYTALSSMMLQYGRQTLSTRDERVGEALGANGQSTSQDPGWVRALGQNSQWNAKRGGIANEGPSFDLNVGAVQAGVDLLRTEQADGSNDLAGVYTVVGQANGGVEHYDGTTAGSNSFKAASLGAYWTHRFANEAYLDSVLQGTWFYDVESGTQDLGKLKTTATAVAASVEAGKPYALKNEWTVEPQAQVVVQNIKVDNSRDKAADVDFGNAKSVAARVSVKVSKDVTLDNAGTLSTWVRPSVWHEINANPRTTISSSEGGVDFHSNQRGTTMDVTAGFNAPVSKNTSVFGTVGYQQAVNSGLEGATGSVGVRVNF</sequence>
<evidence type="ECO:0000256" key="1">
    <source>
        <dbReference type="ARBA" id="ARBA00022729"/>
    </source>
</evidence>
<dbReference type="NCBIfam" id="TIGR02601">
    <property type="entry name" value="autotrns_rpt"/>
    <property type="match status" value="8"/>
</dbReference>
<dbReference type="CDD" id="cd01344">
    <property type="entry name" value="PL2_Passenger_AT"/>
    <property type="match status" value="1"/>
</dbReference>
<dbReference type="InterPro" id="IPR006315">
    <property type="entry name" value="OM_autotransptr_brl_dom"/>
</dbReference>
<name>A0A9W6K5F8_9PSED</name>
<evidence type="ECO:0000259" key="2">
    <source>
        <dbReference type="PROSITE" id="PS51208"/>
    </source>
</evidence>
<reference evidence="3" key="2">
    <citation type="submission" date="2023-01" db="EMBL/GenBank/DDBJ databases">
        <authorList>
            <person name="Sun Q."/>
            <person name="Evtushenko L."/>
        </authorList>
    </citation>
    <scope>NUCLEOTIDE SEQUENCE</scope>
    <source>
        <strain evidence="3">VKM B-2935</strain>
    </source>
</reference>
<dbReference type="InterPro" id="IPR011050">
    <property type="entry name" value="Pectin_lyase_fold/virulence"/>
</dbReference>
<dbReference type="InterPro" id="IPR013425">
    <property type="entry name" value="Autotrns_rpt"/>
</dbReference>
<dbReference type="EMBL" id="BSFN01000003">
    <property type="protein sequence ID" value="GLK88593.1"/>
    <property type="molecule type" value="Genomic_DNA"/>
</dbReference>
<dbReference type="PROSITE" id="PS51208">
    <property type="entry name" value="AUTOTRANSPORTER"/>
    <property type="match status" value="1"/>
</dbReference>
<dbReference type="InterPro" id="IPR005546">
    <property type="entry name" value="Autotransporte_beta"/>
</dbReference>
<evidence type="ECO:0000313" key="4">
    <source>
        <dbReference type="Proteomes" id="UP001143328"/>
    </source>
</evidence>
<keyword evidence="4" id="KW-1185">Reference proteome</keyword>
<dbReference type="Pfam" id="PF12951">
    <property type="entry name" value="PATR"/>
    <property type="match status" value="9"/>
</dbReference>
<protein>
    <recommendedName>
        <fullName evidence="2">Autotransporter domain-containing protein</fullName>
    </recommendedName>
</protein>
<dbReference type="GO" id="GO:0019867">
    <property type="term" value="C:outer membrane"/>
    <property type="evidence" value="ECO:0007669"/>
    <property type="project" value="InterPro"/>
</dbReference>
<organism evidence="3 4">
    <name type="scientific">Pseudomonas turukhanskensis</name>
    <dbReference type="NCBI Taxonomy" id="1806536"/>
    <lineage>
        <taxon>Bacteria</taxon>
        <taxon>Pseudomonadati</taxon>
        <taxon>Pseudomonadota</taxon>
        <taxon>Gammaproteobacteria</taxon>
        <taxon>Pseudomonadales</taxon>
        <taxon>Pseudomonadaceae</taxon>
        <taxon>Pseudomonas</taxon>
    </lineage>
</organism>
<dbReference type="InterPro" id="IPR036709">
    <property type="entry name" value="Autotransporte_beta_dom_sf"/>
</dbReference>
<dbReference type="PANTHER" id="PTHR35037:SF3">
    <property type="entry name" value="C-TERMINAL REGION OF AIDA-LIKE PROTEIN"/>
    <property type="match status" value="1"/>
</dbReference>
<dbReference type="SMART" id="SM00869">
    <property type="entry name" value="Autotransporter"/>
    <property type="match status" value="1"/>
</dbReference>
<dbReference type="PANTHER" id="PTHR35037">
    <property type="entry name" value="C-TERMINAL REGION OF AIDA-LIKE PROTEIN"/>
    <property type="match status" value="1"/>
</dbReference>
<evidence type="ECO:0000313" key="3">
    <source>
        <dbReference type="EMBL" id="GLK88593.1"/>
    </source>
</evidence>
<comment type="caution">
    <text evidence="3">The sequence shown here is derived from an EMBL/GenBank/DDBJ whole genome shotgun (WGS) entry which is preliminary data.</text>
</comment>
<dbReference type="NCBIfam" id="TIGR01414">
    <property type="entry name" value="autotrans_barl"/>
    <property type="match status" value="1"/>
</dbReference>
<reference evidence="3" key="1">
    <citation type="journal article" date="2014" name="Int. J. Syst. Evol. Microbiol.">
        <title>Complete genome sequence of Corynebacterium casei LMG S-19264T (=DSM 44701T), isolated from a smear-ripened cheese.</title>
        <authorList>
            <consortium name="US DOE Joint Genome Institute (JGI-PGF)"/>
            <person name="Walter F."/>
            <person name="Albersmeier A."/>
            <person name="Kalinowski J."/>
            <person name="Ruckert C."/>
        </authorList>
    </citation>
    <scope>NUCLEOTIDE SEQUENCE</scope>
    <source>
        <strain evidence="3">VKM B-2935</strain>
    </source>
</reference>
<dbReference type="Gene3D" id="2.40.128.130">
    <property type="entry name" value="Autotransporter beta-domain"/>
    <property type="match status" value="1"/>
</dbReference>
<dbReference type="SUPFAM" id="SSF51126">
    <property type="entry name" value="Pectin lyase-like"/>
    <property type="match status" value="5"/>
</dbReference>
<keyword evidence="1" id="KW-0732">Signal</keyword>
<dbReference type="InterPro" id="IPR043990">
    <property type="entry name" value="AC_1"/>
</dbReference>
<dbReference type="Pfam" id="PF18883">
    <property type="entry name" value="AC_1"/>
    <property type="match status" value="1"/>
</dbReference>
<dbReference type="InterPro" id="IPR051551">
    <property type="entry name" value="Autotransporter_adhesion"/>
</dbReference>
<dbReference type="InterPro" id="IPR012332">
    <property type="entry name" value="Autotransporter_pectin_lyase_C"/>
</dbReference>
<dbReference type="Gene3D" id="2.160.20.20">
    <property type="match status" value="3"/>
</dbReference>
<feature type="domain" description="Autotransporter" evidence="2">
    <location>
        <begin position="1431"/>
        <end position="1713"/>
    </location>
</feature>
<dbReference type="Proteomes" id="UP001143328">
    <property type="component" value="Unassembled WGS sequence"/>
</dbReference>
<gene>
    <name evidence="3" type="ORF">GCM10017655_16550</name>
</gene>
<dbReference type="SUPFAM" id="SSF103515">
    <property type="entry name" value="Autotransporter"/>
    <property type="match status" value="1"/>
</dbReference>
<accession>A0A9W6K5F8</accession>